<name>A0ACB9LYR0_BAUVA</name>
<dbReference type="Proteomes" id="UP000828941">
    <property type="component" value="Chromosome 10"/>
</dbReference>
<keyword evidence="2" id="KW-1185">Reference proteome</keyword>
<organism evidence="1 2">
    <name type="scientific">Bauhinia variegata</name>
    <name type="common">Purple orchid tree</name>
    <name type="synonym">Phanera variegata</name>
    <dbReference type="NCBI Taxonomy" id="167791"/>
    <lineage>
        <taxon>Eukaryota</taxon>
        <taxon>Viridiplantae</taxon>
        <taxon>Streptophyta</taxon>
        <taxon>Embryophyta</taxon>
        <taxon>Tracheophyta</taxon>
        <taxon>Spermatophyta</taxon>
        <taxon>Magnoliopsida</taxon>
        <taxon>eudicotyledons</taxon>
        <taxon>Gunneridae</taxon>
        <taxon>Pentapetalae</taxon>
        <taxon>rosids</taxon>
        <taxon>fabids</taxon>
        <taxon>Fabales</taxon>
        <taxon>Fabaceae</taxon>
        <taxon>Cercidoideae</taxon>
        <taxon>Cercideae</taxon>
        <taxon>Bauhiniinae</taxon>
        <taxon>Bauhinia</taxon>
    </lineage>
</organism>
<reference evidence="1 2" key="1">
    <citation type="journal article" date="2022" name="DNA Res.">
        <title>Chromosomal-level genome assembly of the orchid tree Bauhinia variegata (Leguminosae; Cercidoideae) supports the allotetraploid origin hypothesis of Bauhinia.</title>
        <authorList>
            <person name="Zhong Y."/>
            <person name="Chen Y."/>
            <person name="Zheng D."/>
            <person name="Pang J."/>
            <person name="Liu Y."/>
            <person name="Luo S."/>
            <person name="Meng S."/>
            <person name="Qian L."/>
            <person name="Wei D."/>
            <person name="Dai S."/>
            <person name="Zhou R."/>
        </authorList>
    </citation>
    <scope>NUCLEOTIDE SEQUENCE [LARGE SCALE GENOMIC DNA]</scope>
    <source>
        <strain evidence="1">BV-YZ2020</strain>
    </source>
</reference>
<sequence>MDRRWPWKKKSSDKAVLEKAVAALDSANSSTPSNQDNYKKPNYVQISVESYAHLTGLEDQVKAYEEKAQSLEDEIKDLNEKLSAANSEMTTKENLVKQHAKVAEEAVSGWEKAEAEALALKNHLETVTLSKLTAEDRATHLDGALKECMRQIRTLKEEHEQKIQEVALTKTKQLDKIKGELEAKIVNLEQEILRSAAENEALSRSLQERSNMLIKISEEKAQAEAEIELLKGNIESCEREINSLKYELHIVSKELEIRNEEKNMSIRSAEAANKQHMEGVKKIAKLEAECQRLRGLVRKKLPGPAALAQMKLEVESLGRDHGETRLRRSPVKPSSPHLSPLHEFSLDNIQKFQKDNEFLTERLLAMEEETKMLKEALAKRNSELQASRSMCAKTLSRLQSLESQLQTSNQQKGSPKSIVQITHESIYGQNASKAPSFISMSEDGNDDAGSYAESWAPSLICELSAFRKEKNTDKLSKTEATNKLELMDDFLEVEKLARLSNDSNGDISVSFSKNDNVSEVVTNDASGEVVTGKDDPSEKQGDSNALANKVSSDVALSASDPASDVDNLPLTKLRSRILLVFESMSKDGDVGKILEDIKHILEDTHDTSTLHSERCIPQDVQSADATCDRQANPEDAGLTLETEYVQITPDLEAAISQVHDFVLFIGREAMTVHVIASDGDGMSQKIEEFSVTFNKVLCKKASLLQFVLDLSYVLAKASEFRFNVLGYKGAEAETNSPDCIDKIALPENKLVQENSSGERYENGCSHILNPCSDTEIPDNGNLVSSYESNPTSQKFSMEEFEVLKLEKEKAATDLLRFTENLEMTKSQLLETEQLLAEVKSQLASAQRSNSLAETQLKCMAESYRSLEARAQELETEVNLLRVKTETLENELQDEKRGHEETLAKCKDLEEQLQRNESAAVDNDLEIKQERDLAAAAEKLAECQETIFLLGKQLNALRPQTDQIGSPIGERSPKIEGCTEDEPTTSSLSLREFDQAEMDSATFGNVQRLDMESPLHFSNTPCSPSDNEANHSAKSPVKHPKHRPTNSASSSASSTPTPEKHARGFSRFFSSKGKNGH</sequence>
<dbReference type="EMBL" id="CM039435">
    <property type="protein sequence ID" value="KAI4316912.1"/>
    <property type="molecule type" value="Genomic_DNA"/>
</dbReference>
<accession>A0ACB9LYR0</accession>
<gene>
    <name evidence="1" type="ORF">L6164_024841</name>
</gene>
<protein>
    <submittedName>
        <fullName evidence="1">Uncharacterized protein</fullName>
    </submittedName>
</protein>
<proteinExistence type="predicted"/>
<evidence type="ECO:0000313" key="2">
    <source>
        <dbReference type="Proteomes" id="UP000828941"/>
    </source>
</evidence>
<evidence type="ECO:0000313" key="1">
    <source>
        <dbReference type="EMBL" id="KAI4316912.1"/>
    </source>
</evidence>
<comment type="caution">
    <text evidence="1">The sequence shown here is derived from an EMBL/GenBank/DDBJ whole genome shotgun (WGS) entry which is preliminary data.</text>
</comment>